<dbReference type="Proteomes" id="UP001219862">
    <property type="component" value="Unassembled WGS sequence"/>
</dbReference>
<reference evidence="6 7" key="1">
    <citation type="submission" date="2022-10" db="EMBL/GenBank/DDBJ databases">
        <title>paucibacter sp. hw8 Genome sequencing.</title>
        <authorList>
            <person name="Park S."/>
        </authorList>
    </citation>
    <scope>NUCLEOTIDE SEQUENCE [LARGE SCALE GENOMIC DNA]</scope>
    <source>
        <strain evidence="7">hw8</strain>
    </source>
</reference>
<dbReference type="CDD" id="cd03219">
    <property type="entry name" value="ABC_Mj1267_LivG_branched"/>
    <property type="match status" value="1"/>
</dbReference>
<dbReference type="InterPro" id="IPR027417">
    <property type="entry name" value="P-loop_NTPase"/>
</dbReference>
<evidence type="ECO:0000256" key="1">
    <source>
        <dbReference type="ARBA" id="ARBA00022448"/>
    </source>
</evidence>
<dbReference type="InterPro" id="IPR032823">
    <property type="entry name" value="BCA_ABC_TP_C"/>
</dbReference>
<proteinExistence type="predicted"/>
<dbReference type="InterPro" id="IPR003593">
    <property type="entry name" value="AAA+_ATPase"/>
</dbReference>
<dbReference type="Pfam" id="PF12399">
    <property type="entry name" value="BCA_ABC_TP_C"/>
    <property type="match status" value="1"/>
</dbReference>
<protein>
    <submittedName>
        <fullName evidence="6">ABC transporter ATP-binding protein</fullName>
    </submittedName>
</protein>
<evidence type="ECO:0000256" key="3">
    <source>
        <dbReference type="ARBA" id="ARBA00022741"/>
    </source>
</evidence>
<comment type="caution">
    <text evidence="6">The sequence shown here is derived from an EMBL/GenBank/DDBJ whole genome shotgun (WGS) entry which is preliminary data.</text>
</comment>
<keyword evidence="3" id="KW-0547">Nucleotide-binding</keyword>
<evidence type="ECO:0000256" key="4">
    <source>
        <dbReference type="ARBA" id="ARBA00022840"/>
    </source>
</evidence>
<dbReference type="RefSeq" id="WP_273595133.1">
    <property type="nucleotide sequence ID" value="NZ_JAQQXS010000002.1"/>
</dbReference>
<dbReference type="InterPro" id="IPR003439">
    <property type="entry name" value="ABC_transporter-like_ATP-bd"/>
</dbReference>
<dbReference type="Gene3D" id="3.40.50.300">
    <property type="entry name" value="P-loop containing nucleotide triphosphate hydrolases"/>
    <property type="match status" value="1"/>
</dbReference>
<keyword evidence="2" id="KW-0472">Membrane</keyword>
<evidence type="ECO:0000313" key="7">
    <source>
        <dbReference type="Proteomes" id="UP001219862"/>
    </source>
</evidence>
<evidence type="ECO:0000256" key="2">
    <source>
        <dbReference type="ARBA" id="ARBA00022475"/>
    </source>
</evidence>
<dbReference type="PANTHER" id="PTHR45772:SF9">
    <property type="entry name" value="CONSERVED COMPONENT OF ABC TRANSPORTER FOR NATURAL AMINO ACIDS"/>
    <property type="match status" value="1"/>
</dbReference>
<dbReference type="PROSITE" id="PS50893">
    <property type="entry name" value="ABC_TRANSPORTER_2"/>
    <property type="match status" value="1"/>
</dbReference>
<evidence type="ECO:0000259" key="5">
    <source>
        <dbReference type="PROSITE" id="PS50893"/>
    </source>
</evidence>
<dbReference type="PANTHER" id="PTHR45772">
    <property type="entry name" value="CONSERVED COMPONENT OF ABC TRANSPORTER FOR NATURAL AMINO ACIDS-RELATED"/>
    <property type="match status" value="1"/>
</dbReference>
<keyword evidence="1" id="KW-0813">Transport</keyword>
<dbReference type="Pfam" id="PF00005">
    <property type="entry name" value="ABC_tran"/>
    <property type="match status" value="1"/>
</dbReference>
<dbReference type="SMART" id="SM00382">
    <property type="entry name" value="AAA"/>
    <property type="match status" value="1"/>
</dbReference>
<dbReference type="InterPro" id="IPR051120">
    <property type="entry name" value="ABC_AA/LPS_Transport"/>
</dbReference>
<keyword evidence="4 6" id="KW-0067">ATP-binding</keyword>
<gene>
    <name evidence="6" type="ORF">PRZ01_02260</name>
</gene>
<name>A0ABT5KQ74_9BURK</name>
<evidence type="ECO:0000313" key="6">
    <source>
        <dbReference type="EMBL" id="MDC8784011.1"/>
    </source>
</evidence>
<feature type="domain" description="ABC transporter" evidence="5">
    <location>
        <begin position="18"/>
        <end position="259"/>
    </location>
</feature>
<dbReference type="SUPFAM" id="SSF52540">
    <property type="entry name" value="P-loop containing nucleoside triphosphate hydrolases"/>
    <property type="match status" value="1"/>
</dbReference>
<accession>A0ABT5KQ74</accession>
<dbReference type="GO" id="GO:0005524">
    <property type="term" value="F:ATP binding"/>
    <property type="evidence" value="ECO:0007669"/>
    <property type="project" value="UniProtKB-KW"/>
</dbReference>
<keyword evidence="2" id="KW-1003">Cell membrane</keyword>
<dbReference type="EMBL" id="JAQQXS010000002">
    <property type="protein sequence ID" value="MDC8784011.1"/>
    <property type="molecule type" value="Genomic_DNA"/>
</dbReference>
<keyword evidence="7" id="KW-1185">Reference proteome</keyword>
<sequence length="268" mass="29400">MTQHAASTAAVDSAPYALELLDLRKSFGKTEIIRGAQLQVKAGERVAIIGPNGAGKSTLFNLISGRFAPSSGEIRLHGARIDGHKPYEINRRGLARSFQVSNLFTRLSVFENIRCAVLWSLGYRYAFWKFLAELNDVNERAEQILEMIKLDRRREVLASNLTYAEARALEIGITIAGGSSVILLDEPTAGMSKSETKRFIQLIREVTQGKTLLTVEHDMGVVFGLADKIAVLVYGEVIAFDTPDAVRADARVQEAYLGSVLAEAEMAV</sequence>
<organism evidence="6 7">
    <name type="scientific">Roseateles koreensis</name>
    <dbReference type="NCBI Taxonomy" id="2987526"/>
    <lineage>
        <taxon>Bacteria</taxon>
        <taxon>Pseudomonadati</taxon>
        <taxon>Pseudomonadota</taxon>
        <taxon>Betaproteobacteria</taxon>
        <taxon>Burkholderiales</taxon>
        <taxon>Sphaerotilaceae</taxon>
        <taxon>Roseateles</taxon>
    </lineage>
</organism>